<protein>
    <submittedName>
        <fullName evidence="1">Uncharacterized protein</fullName>
    </submittedName>
</protein>
<reference evidence="1 2" key="1">
    <citation type="journal article" date="2012" name="J. Bacteriol.">
        <title>Genome Sequence of Pectin-Degrading Alishewanella aestuarii Strain B11T, Isolated from Tidal Flat Sediment.</title>
        <authorList>
            <person name="Jung J."/>
            <person name="Choi S."/>
            <person name="Chun J."/>
            <person name="Park W."/>
        </authorList>
    </citation>
    <scope>NUCLEOTIDE SEQUENCE [LARGE SCALE GENOMIC DNA]</scope>
    <source>
        <strain evidence="1 2">B11</strain>
    </source>
</reference>
<proteinExistence type="predicted"/>
<comment type="caution">
    <text evidence="1">The sequence shown here is derived from an EMBL/GenBank/DDBJ whole genome shotgun (WGS) entry which is preliminary data.</text>
</comment>
<dbReference type="PATRIC" id="fig|1197174.4.peg.262"/>
<keyword evidence="2" id="KW-1185">Reference proteome</keyword>
<gene>
    <name evidence="1" type="ORF">AEST_02660</name>
</gene>
<accession>J1YFI1</accession>
<evidence type="ECO:0000313" key="1">
    <source>
        <dbReference type="EMBL" id="EJI86720.1"/>
    </source>
</evidence>
<evidence type="ECO:0000313" key="2">
    <source>
        <dbReference type="Proteomes" id="UP000012043"/>
    </source>
</evidence>
<sequence>MPCLFVMSSLTFLIRSETNLFDHNAIKNHHVNLIRSGER</sequence>
<dbReference type="EMBL" id="ALAB01000002">
    <property type="protein sequence ID" value="EJI86720.1"/>
    <property type="molecule type" value="Genomic_DNA"/>
</dbReference>
<dbReference type="Proteomes" id="UP000012043">
    <property type="component" value="Unassembled WGS sequence"/>
</dbReference>
<name>J1YFI1_9ALTE</name>
<organism evidence="1 2">
    <name type="scientific">Alishewanella aestuarii B11</name>
    <dbReference type="NCBI Taxonomy" id="1197174"/>
    <lineage>
        <taxon>Bacteria</taxon>
        <taxon>Pseudomonadati</taxon>
        <taxon>Pseudomonadota</taxon>
        <taxon>Gammaproteobacteria</taxon>
        <taxon>Alteromonadales</taxon>
        <taxon>Alteromonadaceae</taxon>
        <taxon>Alishewanella</taxon>
    </lineage>
</organism>
<dbReference type="AlphaFoldDB" id="J1YFI1"/>